<dbReference type="InterPro" id="IPR035965">
    <property type="entry name" value="PAS-like_dom_sf"/>
</dbReference>
<evidence type="ECO:0000313" key="12">
    <source>
        <dbReference type="EMBL" id="KAF0981041.1"/>
    </source>
</evidence>
<dbReference type="OrthoDB" id="6127067at2759"/>
<evidence type="ECO:0000256" key="8">
    <source>
        <dbReference type="SAM" id="MobiDB-lite"/>
    </source>
</evidence>
<dbReference type="VEuPathDB" id="AmoebaDB:NF0100920"/>
<keyword evidence="3" id="KW-0547">Nucleotide-binding</keyword>
<dbReference type="InterPro" id="IPR057352">
    <property type="entry name" value="TPR_TmcB/C"/>
</dbReference>
<evidence type="ECO:0000313" key="13">
    <source>
        <dbReference type="Proteomes" id="UP000444721"/>
    </source>
</evidence>
<dbReference type="SUPFAM" id="SSF55785">
    <property type="entry name" value="PYP-like sensor domain (PAS domain)"/>
    <property type="match status" value="1"/>
</dbReference>
<dbReference type="SUPFAM" id="SSF55073">
    <property type="entry name" value="Nucleotide cyclase"/>
    <property type="match status" value="1"/>
</dbReference>
<dbReference type="PANTHER" id="PTHR11920">
    <property type="entry name" value="GUANYLYL CYCLASE"/>
    <property type="match status" value="1"/>
</dbReference>
<protein>
    <recommendedName>
        <fullName evidence="14">Guanylate cyclase domain-containing protein</fullName>
    </recommendedName>
</protein>
<evidence type="ECO:0000259" key="11">
    <source>
        <dbReference type="PROSITE" id="PS50125"/>
    </source>
</evidence>
<feature type="transmembrane region" description="Helical" evidence="9">
    <location>
        <begin position="1064"/>
        <end position="1086"/>
    </location>
</feature>
<dbReference type="InterPro" id="IPR029787">
    <property type="entry name" value="Nucleotide_cyclase"/>
</dbReference>
<dbReference type="GO" id="GO:0016849">
    <property type="term" value="F:phosphorus-oxygen lyase activity"/>
    <property type="evidence" value="ECO:0007669"/>
    <property type="project" value="InterPro"/>
</dbReference>
<feature type="region of interest" description="Disordered" evidence="8">
    <location>
        <begin position="24"/>
        <end position="44"/>
    </location>
</feature>
<feature type="transmembrane region" description="Helical" evidence="9">
    <location>
        <begin position="988"/>
        <end position="1011"/>
    </location>
</feature>
<sequence>MTSTSYSEDVSASSSMEGMPVVTAVHSQTSQQQQQNLNPTTHGGSIYLSESANQTATTNTSSSDGYSITSQTVDMISKMIVSLEDRHVKKGWRLYLVYGLMYAHLIWTQMMVPTIRDYQWGPYGVYVFQVLNFPTSFLLDWISYRANLVLACIVMLFILFNVALFILAMRFTIKTSKYFKKLKTILRLCSFLLRSFSLTMLFVLLGFFDCDVRNLITVTITSGGSNTAVTQMASLDRFSGTACTETINAIMMAISAIGILALLILYPLSELILSNSNPHSNIPLIRDNSLVVMLVGELAMVQLLASFLIPKQFSYASAAFHVLLSLVSCALVFYFIPFLRRLDNSLYFGACCGKVGASIGSLISSTVNMDSDLPSFNDVGGGFAGMTIGLMMLLFVAGTCFMEIYLRFHAKKMRDYLMNAVVTSQTDLDLFEKHLLFGIEKSASSLFNDLEESKALLSLNIFLKLSLKSGQRNVRGSEYSDSDLSLAFIKGLAHQKSFNDINLLLIFALIIQVKWQGETNCSIFAQSLLRRALKQHPNMFYKLFIQERMKEVETMSQSNNALFEASAQIETLEKNQAALLALHRDFWKECANENINYDTIERIIRSIYALKSECKSTLSNLLFNYPSNKTILRLNANFLENFEFNKELAQQLFTEVNSIEEDETKKRKGSLPSKKGNRVIPTSEYYNKYEISSSAVPLDENFSEIGGETRDEGFELESAFDNPYMKKETIFRQALFNSRDHKLFSIILIVYFTITICIMISTIALSVYYSQAVMSQIPHVEQVCFPGTLPMSIVRNIRATQNWVNVFYLFGYPWPSTNEGFPTISKLSYITDHVSQLNRAIDFFNRLIAAAQANVFSDDIYYDYSHNIYPLYFPNEDPFEKNVYTGTYTSKNASIYEITNAFIAATQKVISNYPLNTLVAIETGINSFTTTQKLLDQVAASSYFHPLTDYNFMFLWINRENVALAYDSFCSSYLNRSFSVFNNSMNEFIIYLSTILSFFFLSSLLFFVYMYHELKYFRKVSKLFGSQIQKDVVGKIFQTLSKKAESGAVHQRKKFSMSKASAKYVTLSLFMFSVIVVAVCVAFMFMESELNTKTSSLTMSKVRLSIQAATSVERASINIGETFTYFGASEMTKSNSVLSHLFNRTVNFGDTKLWNTTNFDFLIARITRRTQELTRQFSSLIYGDASQGLTPIIGQYPAVDTIITVGTKNCTDYMQKNNISLTFTSNLLYCRGMEKVLADFVTLSSQVITDSRKAYLLQQDALANRTLLSPAKLAMQHYTVFRGAVPLLNKFVTFIREFVKSSSQPSSIIVTMAGIFGILLTISSFVGIWYMFSNYWNHIQTLRLMFNYIPIEILDRNEILREYMLNHSVNVITKKKKSNHDDDSLHNLKVTFNSSVEGAIICSENGEMELFNVSGLRMFGMKTIDILGISIYELFDESARADIKKRVDALVGKAKQMGEDSNSGNSEDEATFDSQPVEVIEVDGIRKNRTKFPGKFTFHCVKLEGRIGISIVVTFKDITLEKKQNTLLFEEKQRSENLLKNILPTAVANRLKTGGDSFIAEAINDVTCFFSDMVGFTRISSAMQASELVLMLNTIVIGFDLLTEKYEIEKIKTIGDAYFCVGGLHNSQKGHINSLDHPERVLKFAIETFGVIHHYNSHKKENQEIGIRIGINSGPIVAGVIGKKKFAYDLWGDTVNTASRMESTSLTNRIQISRSTYERVFDLGYDFEEREVDVKGKGQVKAYLLNEQHHKQVEVDQCIIDNDNQIVTNLRESISFLEN</sequence>
<feature type="transmembrane region" description="Helical" evidence="9">
    <location>
        <begin position="743"/>
        <end position="769"/>
    </location>
</feature>
<dbReference type="GO" id="GO:0016020">
    <property type="term" value="C:membrane"/>
    <property type="evidence" value="ECO:0007669"/>
    <property type="project" value="UniProtKB-SubCell"/>
</dbReference>
<dbReference type="GO" id="GO:0009190">
    <property type="term" value="P:cyclic nucleotide biosynthetic process"/>
    <property type="evidence" value="ECO:0007669"/>
    <property type="project" value="InterPro"/>
</dbReference>
<dbReference type="Gene3D" id="3.30.70.1230">
    <property type="entry name" value="Nucleotide cyclase"/>
    <property type="match status" value="1"/>
</dbReference>
<organism evidence="12 13">
    <name type="scientific">Naegleria fowleri</name>
    <name type="common">Brain eating amoeba</name>
    <dbReference type="NCBI Taxonomy" id="5763"/>
    <lineage>
        <taxon>Eukaryota</taxon>
        <taxon>Discoba</taxon>
        <taxon>Heterolobosea</taxon>
        <taxon>Tetramitia</taxon>
        <taxon>Eutetramitia</taxon>
        <taxon>Vahlkampfiidae</taxon>
        <taxon>Naegleria</taxon>
    </lineage>
</organism>
<dbReference type="Pfam" id="PF25474">
    <property type="entry name" value="TPR_TmcB"/>
    <property type="match status" value="1"/>
</dbReference>
<reference evidence="12 13" key="1">
    <citation type="journal article" date="2019" name="Sci. Rep.">
        <title>Nanopore sequencing improves the draft genome of the human pathogenic amoeba Naegleria fowleri.</title>
        <authorList>
            <person name="Liechti N."/>
            <person name="Schurch N."/>
            <person name="Bruggmann R."/>
            <person name="Wittwer M."/>
        </authorList>
    </citation>
    <scope>NUCLEOTIDE SEQUENCE [LARGE SCALE GENOMIC DNA]</scope>
    <source>
        <strain evidence="12 13">ATCC 30894</strain>
    </source>
</reference>
<feature type="transmembrane region" description="Helical" evidence="9">
    <location>
        <begin position="247"/>
        <end position="268"/>
    </location>
</feature>
<evidence type="ECO:0008006" key="14">
    <source>
        <dbReference type="Google" id="ProtNLM"/>
    </source>
</evidence>
<feature type="transmembrane region" description="Helical" evidence="9">
    <location>
        <begin position="315"/>
        <end position="339"/>
    </location>
</feature>
<dbReference type="SMART" id="SM00091">
    <property type="entry name" value="PAS"/>
    <property type="match status" value="1"/>
</dbReference>
<feature type="transmembrane region" description="Helical" evidence="9">
    <location>
        <begin position="289"/>
        <end position="309"/>
    </location>
</feature>
<feature type="domain" description="Guanylate cyclase" evidence="11">
    <location>
        <begin position="1567"/>
        <end position="1702"/>
    </location>
</feature>
<keyword evidence="13" id="KW-1185">Reference proteome</keyword>
<dbReference type="PROSITE" id="PS50112">
    <property type="entry name" value="PAS"/>
    <property type="match status" value="1"/>
</dbReference>
<feature type="domain" description="PAS" evidence="10">
    <location>
        <begin position="1384"/>
        <end position="1454"/>
    </location>
</feature>
<feature type="transmembrane region" description="Helical" evidence="9">
    <location>
        <begin position="185"/>
        <end position="208"/>
    </location>
</feature>
<gene>
    <name evidence="12" type="ORF">FDP41_012829</name>
</gene>
<evidence type="ECO:0000256" key="9">
    <source>
        <dbReference type="SAM" id="Phobius"/>
    </source>
</evidence>
<dbReference type="OMA" id="HSANTHT"/>
<evidence type="ECO:0000256" key="4">
    <source>
        <dbReference type="ARBA" id="ARBA00022989"/>
    </source>
</evidence>
<dbReference type="Pfam" id="PF00211">
    <property type="entry name" value="Guanylate_cyc"/>
    <property type="match status" value="1"/>
</dbReference>
<keyword evidence="2 9" id="KW-0812">Transmembrane</keyword>
<feature type="transmembrane region" description="Helical" evidence="9">
    <location>
        <begin position="92"/>
        <end position="111"/>
    </location>
</feature>
<dbReference type="GeneID" id="68120044"/>
<dbReference type="InterPro" id="IPR018297">
    <property type="entry name" value="A/G_cyclase_CS"/>
</dbReference>
<proteinExistence type="inferred from homology"/>
<accession>A0A6A5C1Z9</accession>
<evidence type="ECO:0000256" key="3">
    <source>
        <dbReference type="ARBA" id="ARBA00022741"/>
    </source>
</evidence>
<dbReference type="GO" id="GO:0000166">
    <property type="term" value="F:nucleotide binding"/>
    <property type="evidence" value="ECO:0007669"/>
    <property type="project" value="UniProtKB-KW"/>
</dbReference>
<dbReference type="VEuPathDB" id="AmoebaDB:FDP41_012829"/>
<evidence type="ECO:0000256" key="6">
    <source>
        <dbReference type="ARBA" id="ARBA00023239"/>
    </source>
</evidence>
<dbReference type="PROSITE" id="PS00452">
    <property type="entry name" value="GUANYLATE_CYCLASE_1"/>
    <property type="match status" value="1"/>
</dbReference>
<feature type="transmembrane region" description="Helical" evidence="9">
    <location>
        <begin position="346"/>
        <end position="363"/>
    </location>
</feature>
<dbReference type="CDD" id="cd07302">
    <property type="entry name" value="CHD"/>
    <property type="match status" value="1"/>
</dbReference>
<feature type="transmembrane region" description="Helical" evidence="9">
    <location>
        <begin position="1308"/>
        <end position="1332"/>
    </location>
</feature>
<evidence type="ECO:0000256" key="5">
    <source>
        <dbReference type="ARBA" id="ARBA00023136"/>
    </source>
</evidence>
<comment type="caution">
    <text evidence="12">The sequence shown here is derived from an EMBL/GenBank/DDBJ whole genome shotgun (WGS) entry which is preliminary data.</text>
</comment>
<feature type="transmembrane region" description="Helical" evidence="9">
    <location>
        <begin position="148"/>
        <end position="173"/>
    </location>
</feature>
<dbReference type="VEuPathDB" id="AmoebaDB:NF0051780"/>
<keyword evidence="6 7" id="KW-0456">Lyase</keyword>
<dbReference type="CDD" id="cd00130">
    <property type="entry name" value="PAS"/>
    <property type="match status" value="1"/>
</dbReference>
<dbReference type="Gene3D" id="3.30.450.20">
    <property type="entry name" value="PAS domain"/>
    <property type="match status" value="1"/>
</dbReference>
<evidence type="ECO:0000256" key="7">
    <source>
        <dbReference type="RuleBase" id="RU000405"/>
    </source>
</evidence>
<dbReference type="PROSITE" id="PS50125">
    <property type="entry name" value="GUANYLATE_CYCLASE_2"/>
    <property type="match status" value="1"/>
</dbReference>
<dbReference type="InterPro" id="IPR000014">
    <property type="entry name" value="PAS"/>
</dbReference>
<comment type="similarity">
    <text evidence="7">Belongs to the adenylyl cyclase class-4/guanylyl cyclase family.</text>
</comment>
<keyword evidence="4 9" id="KW-1133">Transmembrane helix</keyword>
<dbReference type="VEuPathDB" id="AmoebaDB:NfTy_080040"/>
<evidence type="ECO:0000256" key="2">
    <source>
        <dbReference type="ARBA" id="ARBA00022692"/>
    </source>
</evidence>
<dbReference type="Pfam" id="PF13426">
    <property type="entry name" value="PAS_9"/>
    <property type="match status" value="1"/>
</dbReference>
<dbReference type="EMBL" id="VFQX01000016">
    <property type="protein sequence ID" value="KAF0981041.1"/>
    <property type="molecule type" value="Genomic_DNA"/>
</dbReference>
<dbReference type="GO" id="GO:0035556">
    <property type="term" value="P:intracellular signal transduction"/>
    <property type="evidence" value="ECO:0007669"/>
    <property type="project" value="InterPro"/>
</dbReference>
<dbReference type="Proteomes" id="UP000444721">
    <property type="component" value="Unassembled WGS sequence"/>
</dbReference>
<dbReference type="InterPro" id="IPR001054">
    <property type="entry name" value="A/G_cyclase"/>
</dbReference>
<dbReference type="InterPro" id="IPR050401">
    <property type="entry name" value="Cyclic_nucleotide_synthase"/>
</dbReference>
<feature type="transmembrane region" description="Helical" evidence="9">
    <location>
        <begin position="383"/>
        <end position="406"/>
    </location>
</feature>
<evidence type="ECO:0000256" key="1">
    <source>
        <dbReference type="ARBA" id="ARBA00004370"/>
    </source>
</evidence>
<comment type="subcellular location">
    <subcellularLocation>
        <location evidence="1">Membrane</location>
    </subcellularLocation>
</comment>
<dbReference type="PANTHER" id="PTHR11920:SF335">
    <property type="entry name" value="GUANYLATE CYCLASE"/>
    <property type="match status" value="1"/>
</dbReference>
<name>A0A6A5C1Z9_NAEFO</name>
<dbReference type="SMART" id="SM00044">
    <property type="entry name" value="CYCc"/>
    <property type="match status" value="1"/>
</dbReference>
<keyword evidence="5 9" id="KW-0472">Membrane</keyword>
<evidence type="ECO:0000259" key="10">
    <source>
        <dbReference type="PROSITE" id="PS50112"/>
    </source>
</evidence>
<dbReference type="RefSeq" id="XP_044565754.1">
    <property type="nucleotide sequence ID" value="XM_044703391.1"/>
</dbReference>